<dbReference type="InterPro" id="IPR036021">
    <property type="entry name" value="Tungsten_al_ferr_oxy-like_C"/>
</dbReference>
<accession>A0A1G9QGI6</accession>
<dbReference type="RefSeq" id="WP_089760924.1">
    <property type="nucleotide sequence ID" value="NZ_FNGO01000016.1"/>
</dbReference>
<dbReference type="Gene3D" id="3.60.9.10">
    <property type="entry name" value="Aldehyde ferredoxin oxidoreductase, N-terminal domain"/>
    <property type="match status" value="1"/>
</dbReference>
<protein>
    <submittedName>
        <fullName evidence="10">Aldehyde:ferredoxin oxidoreductase</fullName>
    </submittedName>
</protein>
<dbReference type="OrthoDB" id="9763894at2"/>
<evidence type="ECO:0000313" key="11">
    <source>
        <dbReference type="Proteomes" id="UP000199476"/>
    </source>
</evidence>
<keyword evidence="6" id="KW-0408">Iron</keyword>
<dbReference type="InterPro" id="IPR001203">
    <property type="entry name" value="OxRdtase_Ald_Fedxn_C"/>
</dbReference>
<sequence>MKGVNGKILKVDLSSQEYTIDEHGEKFYRKYIGGRGIALYYMHKELDPSADPYSPENMLVFAGSILVGAQGPAIPRLTVCGKSPLTGGFGESEAGGYWAPELKQAGFDAVVVTGRADNPVYLWIKDGEVEFKDARRLWGKVTGEVQKTIREDLGDERIHVAQIGPGAENQVRYGNITNKLGHFNGRCGLGAVMGAKNLKALAVRGTQGIELADKEKVLEINRWVAREGMEIPVAKIMHESGTWTATRGNQEAGALPTDNWNKSQFEGIDNIDDESWQESFAEEGRGCFACPIRCKRVVEVDDDDIQVDSKYGGPEYETVGAMGSILGVESKKVIAKANELCNKYTLDTISTGMTIAFAMECYENGLLTREDCDGLELKFGNEEVVLPMIRKIATREGIGDLLAEGTKEAAKRIGGGAEKYVYHVKGQEAPMHDPRVKTGVGLQYALANYGADHMKAPHDTDFTREDSYGLQSLKPIGLYEAVDPLALDAEKVRVFYNLEIYWTLIDITGCCCFGYVPSGPVSIEKTLDLIKAVTGEYISLKELMDAAERSIDMARVFNNKIGFTPEDDSLPDIFFEDFADGPHEGEGGIDKEDFQKAVELYYEMMGWDPKTARPSKAKLVKMGIDWIREDG</sequence>
<keyword evidence="5" id="KW-0560">Oxidoreductase</keyword>
<evidence type="ECO:0000256" key="5">
    <source>
        <dbReference type="ARBA" id="ARBA00023002"/>
    </source>
</evidence>
<dbReference type="GO" id="GO:0046872">
    <property type="term" value="F:metal ion binding"/>
    <property type="evidence" value="ECO:0007669"/>
    <property type="project" value="UniProtKB-KW"/>
</dbReference>
<dbReference type="Gene3D" id="1.10.599.10">
    <property type="entry name" value="Aldehyde Ferredoxin Oxidoreductase Protein, subunit A, domain 3"/>
    <property type="match status" value="1"/>
</dbReference>
<dbReference type="SUPFAM" id="SSF56228">
    <property type="entry name" value="Aldehyde ferredoxin oxidoreductase, N-terminal domain"/>
    <property type="match status" value="1"/>
</dbReference>
<keyword evidence="7" id="KW-0411">Iron-sulfur</keyword>
<comment type="similarity">
    <text evidence="2">Belongs to the AOR/FOR family.</text>
</comment>
<dbReference type="PANTHER" id="PTHR30038">
    <property type="entry name" value="ALDEHYDE FERREDOXIN OXIDOREDUCTASE"/>
    <property type="match status" value="1"/>
</dbReference>
<dbReference type="InterPro" id="IPR013984">
    <property type="entry name" value="Ald_Fedxn_OxRdtase_dom2"/>
</dbReference>
<dbReference type="SUPFAM" id="SSF48310">
    <property type="entry name" value="Aldehyde ferredoxin oxidoreductase, C-terminal domains"/>
    <property type="match status" value="1"/>
</dbReference>
<dbReference type="Gene3D" id="1.10.569.10">
    <property type="entry name" value="Aldehyde Ferredoxin Oxidoreductase Protein, subunit A, domain 2"/>
    <property type="match status" value="1"/>
</dbReference>
<comment type="cofactor">
    <cofactor evidence="1">
        <name>[4Fe-4S] cluster</name>
        <dbReference type="ChEBI" id="CHEBI:49883"/>
    </cofactor>
</comment>
<evidence type="ECO:0000256" key="8">
    <source>
        <dbReference type="ARBA" id="ARBA00049934"/>
    </source>
</evidence>
<dbReference type="GO" id="GO:0051539">
    <property type="term" value="F:4 iron, 4 sulfur cluster binding"/>
    <property type="evidence" value="ECO:0007669"/>
    <property type="project" value="UniProtKB-KW"/>
</dbReference>
<dbReference type="InterPro" id="IPR051919">
    <property type="entry name" value="W-dependent_AOR"/>
</dbReference>
<evidence type="ECO:0000256" key="3">
    <source>
        <dbReference type="ARBA" id="ARBA00022485"/>
    </source>
</evidence>
<reference evidence="10 11" key="1">
    <citation type="submission" date="2016-10" db="EMBL/GenBank/DDBJ databases">
        <authorList>
            <person name="de Groot N.N."/>
        </authorList>
    </citation>
    <scope>NUCLEOTIDE SEQUENCE [LARGE SCALE GENOMIC DNA]</scope>
    <source>
        <strain evidence="10 11">SLAS-1</strain>
    </source>
</reference>
<comment type="cofactor">
    <cofactor evidence="8">
        <name>tungstopterin</name>
        <dbReference type="ChEBI" id="CHEBI:30402"/>
    </cofactor>
</comment>
<dbReference type="AlphaFoldDB" id="A0A1G9QGI6"/>
<dbReference type="GO" id="GO:0016625">
    <property type="term" value="F:oxidoreductase activity, acting on the aldehyde or oxo group of donors, iron-sulfur protein as acceptor"/>
    <property type="evidence" value="ECO:0007669"/>
    <property type="project" value="InterPro"/>
</dbReference>
<keyword evidence="4" id="KW-0479">Metal-binding</keyword>
<keyword evidence="3" id="KW-0004">4Fe-4S</keyword>
<dbReference type="InterPro" id="IPR036503">
    <property type="entry name" value="Ald_Fedxn_OxRdtase_N_sf"/>
</dbReference>
<keyword evidence="11" id="KW-1185">Reference proteome</keyword>
<feature type="domain" description="Aldehyde ferredoxin oxidoreductase N-terminal" evidence="9">
    <location>
        <begin position="4"/>
        <end position="207"/>
    </location>
</feature>
<proteinExistence type="inferred from homology"/>
<dbReference type="InterPro" id="IPR013985">
    <property type="entry name" value="Ald_Fedxn_OxRdtase_dom3"/>
</dbReference>
<evidence type="ECO:0000256" key="2">
    <source>
        <dbReference type="ARBA" id="ARBA00011032"/>
    </source>
</evidence>
<evidence type="ECO:0000256" key="4">
    <source>
        <dbReference type="ARBA" id="ARBA00022723"/>
    </source>
</evidence>
<gene>
    <name evidence="10" type="ORF">SAMN04488692_11671</name>
</gene>
<evidence type="ECO:0000256" key="1">
    <source>
        <dbReference type="ARBA" id="ARBA00001966"/>
    </source>
</evidence>
<dbReference type="InterPro" id="IPR013983">
    <property type="entry name" value="Ald_Fedxn_OxRdtase_N"/>
</dbReference>
<dbReference type="GO" id="GO:0009055">
    <property type="term" value="F:electron transfer activity"/>
    <property type="evidence" value="ECO:0007669"/>
    <property type="project" value="InterPro"/>
</dbReference>
<dbReference type="SMART" id="SM00790">
    <property type="entry name" value="AFOR_N"/>
    <property type="match status" value="1"/>
</dbReference>
<name>A0A1G9QGI6_9FIRM</name>
<dbReference type="Pfam" id="PF01314">
    <property type="entry name" value="AFOR_C"/>
    <property type="match status" value="1"/>
</dbReference>
<evidence type="ECO:0000313" key="10">
    <source>
        <dbReference type="EMBL" id="SDM10000.1"/>
    </source>
</evidence>
<dbReference type="PANTHER" id="PTHR30038:SF0">
    <property type="entry name" value="TUNGSTEN-CONTAINING ALDEHYDE FERREDOXIN OXIDOREDUCTASE"/>
    <property type="match status" value="1"/>
</dbReference>
<evidence type="ECO:0000259" key="9">
    <source>
        <dbReference type="SMART" id="SM00790"/>
    </source>
</evidence>
<dbReference type="STRING" id="321763.SAMN04488692_11671"/>
<dbReference type="EMBL" id="FNGO01000016">
    <property type="protein sequence ID" value="SDM10000.1"/>
    <property type="molecule type" value="Genomic_DNA"/>
</dbReference>
<evidence type="ECO:0000256" key="6">
    <source>
        <dbReference type="ARBA" id="ARBA00023004"/>
    </source>
</evidence>
<evidence type="ECO:0000256" key="7">
    <source>
        <dbReference type="ARBA" id="ARBA00023014"/>
    </source>
</evidence>
<dbReference type="Proteomes" id="UP000199476">
    <property type="component" value="Unassembled WGS sequence"/>
</dbReference>
<organism evidence="10 11">
    <name type="scientific">Halarsenatibacter silvermanii</name>
    <dbReference type="NCBI Taxonomy" id="321763"/>
    <lineage>
        <taxon>Bacteria</taxon>
        <taxon>Bacillati</taxon>
        <taxon>Bacillota</taxon>
        <taxon>Clostridia</taxon>
        <taxon>Halanaerobiales</taxon>
        <taxon>Halarsenatibacteraceae</taxon>
        <taxon>Halarsenatibacter</taxon>
    </lineage>
</organism>
<dbReference type="Pfam" id="PF02730">
    <property type="entry name" value="AFOR_N"/>
    <property type="match status" value="1"/>
</dbReference>